<accession>A0ABT9XG12</accession>
<feature type="transmembrane region" description="Helical" evidence="7">
    <location>
        <begin position="363"/>
        <end position="385"/>
    </location>
</feature>
<evidence type="ECO:0000256" key="7">
    <source>
        <dbReference type="SAM" id="Phobius"/>
    </source>
</evidence>
<feature type="transmembrane region" description="Helical" evidence="7">
    <location>
        <begin position="21"/>
        <end position="42"/>
    </location>
</feature>
<dbReference type="Pfam" id="PF12704">
    <property type="entry name" value="MacB_PCD"/>
    <property type="match status" value="1"/>
</dbReference>
<feature type="transmembrane region" description="Helical" evidence="7">
    <location>
        <begin position="275"/>
        <end position="301"/>
    </location>
</feature>
<dbReference type="Proteomes" id="UP001232973">
    <property type="component" value="Unassembled WGS sequence"/>
</dbReference>
<organism evidence="10 11">
    <name type="scientific">Alicyclobacillus cycloheptanicus</name>
    <dbReference type="NCBI Taxonomy" id="1457"/>
    <lineage>
        <taxon>Bacteria</taxon>
        <taxon>Bacillati</taxon>
        <taxon>Bacillota</taxon>
        <taxon>Bacilli</taxon>
        <taxon>Bacillales</taxon>
        <taxon>Alicyclobacillaceae</taxon>
        <taxon>Alicyclobacillus</taxon>
    </lineage>
</organism>
<feature type="transmembrane region" description="Helical" evidence="7">
    <location>
        <begin position="322"/>
        <end position="351"/>
    </location>
</feature>
<dbReference type="InterPro" id="IPR003838">
    <property type="entry name" value="ABC3_permease_C"/>
</dbReference>
<evidence type="ECO:0000256" key="6">
    <source>
        <dbReference type="ARBA" id="ARBA00038076"/>
    </source>
</evidence>
<keyword evidence="4 7" id="KW-1133">Transmembrane helix</keyword>
<feature type="domain" description="MacB-like periplasmic core" evidence="9">
    <location>
        <begin position="21"/>
        <end position="241"/>
    </location>
</feature>
<evidence type="ECO:0000256" key="3">
    <source>
        <dbReference type="ARBA" id="ARBA00022692"/>
    </source>
</evidence>
<dbReference type="PANTHER" id="PTHR30572">
    <property type="entry name" value="MEMBRANE COMPONENT OF TRANSPORTER-RELATED"/>
    <property type="match status" value="1"/>
</dbReference>
<proteinExistence type="inferred from homology"/>
<comment type="subcellular location">
    <subcellularLocation>
        <location evidence="1">Cell membrane</location>
        <topology evidence="1">Multi-pass membrane protein</topology>
    </subcellularLocation>
</comment>
<evidence type="ECO:0000256" key="4">
    <source>
        <dbReference type="ARBA" id="ARBA00022989"/>
    </source>
</evidence>
<comment type="caution">
    <text evidence="10">The sequence shown here is derived from an EMBL/GenBank/DDBJ whole genome shotgun (WGS) entry which is preliminary data.</text>
</comment>
<name>A0ABT9XG12_9BACL</name>
<keyword evidence="5 7" id="KW-0472">Membrane</keyword>
<evidence type="ECO:0000259" key="8">
    <source>
        <dbReference type="Pfam" id="PF02687"/>
    </source>
</evidence>
<dbReference type="InterPro" id="IPR025857">
    <property type="entry name" value="MacB_PCD"/>
</dbReference>
<feature type="domain" description="ABC3 transporter permease C-terminal" evidence="8">
    <location>
        <begin position="282"/>
        <end position="395"/>
    </location>
</feature>
<protein>
    <submittedName>
        <fullName evidence="10">ABC transport system permease protein</fullName>
    </submittedName>
</protein>
<keyword evidence="3 7" id="KW-0812">Transmembrane</keyword>
<gene>
    <name evidence="10" type="ORF">J2S03_001053</name>
</gene>
<keyword evidence="2" id="KW-1003">Cell membrane</keyword>
<dbReference type="EMBL" id="JAUSTP010000005">
    <property type="protein sequence ID" value="MDQ0189237.1"/>
    <property type="molecule type" value="Genomic_DNA"/>
</dbReference>
<keyword evidence="11" id="KW-1185">Reference proteome</keyword>
<reference evidence="10 11" key="1">
    <citation type="submission" date="2023-07" db="EMBL/GenBank/DDBJ databases">
        <title>Genomic Encyclopedia of Type Strains, Phase IV (KMG-IV): sequencing the most valuable type-strain genomes for metagenomic binning, comparative biology and taxonomic classification.</title>
        <authorList>
            <person name="Goeker M."/>
        </authorList>
    </citation>
    <scope>NUCLEOTIDE SEQUENCE [LARGE SCALE GENOMIC DNA]</scope>
    <source>
        <strain evidence="10 11">DSM 4006</strain>
    </source>
</reference>
<dbReference type="PANTHER" id="PTHR30572:SF4">
    <property type="entry name" value="ABC TRANSPORTER PERMEASE YTRF"/>
    <property type="match status" value="1"/>
</dbReference>
<evidence type="ECO:0000313" key="10">
    <source>
        <dbReference type="EMBL" id="MDQ0189237.1"/>
    </source>
</evidence>
<sequence>MNALELVRAALTSLRANLLRSLLTMLGILIGVASIIAIVAIGRGGQAAIVSTIESERVQNTIQIIPSELVTPGLPQPGDVLQFSQADFDLAQTFPGVQSVYYTLTGEADIQTAQKTVSAAVDGGPSYLDELGHFTVVEGRMFNDTDVIAHRKVALVSQSLALKLFGRLNPIGQYVEVGGTPLRIIGVTQSTQLNLLAGILGSDALYLPATTCSDLFPGWGITEMDIQVKPGVDKTELSRRIVMALNIHAHNAQAFEDSSGFLAGIEKTVGTITAILTAVVGAIAGIALLVGGIGVMNIMLVSVTERTQEIGIRMSLGATRRAILTQFLVESVVITMIGGGLGIALGVLAAAVVHWTTPLPTEVSWWVVVGSFLFSGVIGVLCGLYPANKAARQNPIDALRYE</sequence>
<evidence type="ECO:0000313" key="11">
    <source>
        <dbReference type="Proteomes" id="UP001232973"/>
    </source>
</evidence>
<comment type="similarity">
    <text evidence="6">Belongs to the ABC-4 integral membrane protein family.</text>
</comment>
<dbReference type="Pfam" id="PF02687">
    <property type="entry name" value="FtsX"/>
    <property type="match status" value="1"/>
</dbReference>
<evidence type="ECO:0000256" key="1">
    <source>
        <dbReference type="ARBA" id="ARBA00004651"/>
    </source>
</evidence>
<evidence type="ECO:0000256" key="2">
    <source>
        <dbReference type="ARBA" id="ARBA00022475"/>
    </source>
</evidence>
<dbReference type="InterPro" id="IPR050250">
    <property type="entry name" value="Macrolide_Exporter_MacB"/>
</dbReference>
<evidence type="ECO:0000256" key="5">
    <source>
        <dbReference type="ARBA" id="ARBA00023136"/>
    </source>
</evidence>
<evidence type="ECO:0000259" key="9">
    <source>
        <dbReference type="Pfam" id="PF12704"/>
    </source>
</evidence>
<dbReference type="RefSeq" id="WP_274455093.1">
    <property type="nucleotide sequence ID" value="NZ_CP067097.1"/>
</dbReference>